<dbReference type="OrthoDB" id="350952at2157"/>
<keyword evidence="3" id="KW-1185">Reference proteome</keyword>
<dbReference type="InterPro" id="IPR003812">
    <property type="entry name" value="Fido"/>
</dbReference>
<evidence type="ECO:0000313" key="3">
    <source>
        <dbReference type="Proteomes" id="UP000319335"/>
    </source>
</evidence>
<dbReference type="SUPFAM" id="SSF140931">
    <property type="entry name" value="Fic-like"/>
    <property type="match status" value="1"/>
</dbReference>
<dbReference type="Pfam" id="PF13784">
    <property type="entry name" value="Fic_N"/>
    <property type="match status" value="1"/>
</dbReference>
<dbReference type="Gene3D" id="1.10.3290.10">
    <property type="entry name" value="Fido-like domain"/>
    <property type="match status" value="1"/>
</dbReference>
<dbReference type="Proteomes" id="UP000319335">
    <property type="component" value="Unassembled WGS sequence"/>
</dbReference>
<protein>
    <submittedName>
        <fullName evidence="2">Fic family protein</fullName>
    </submittedName>
</protein>
<dbReference type="Pfam" id="PF02661">
    <property type="entry name" value="Fic"/>
    <property type="match status" value="1"/>
</dbReference>
<accession>A0A7Z8KNM5</accession>
<sequence>MEPYEPMELPLDCIDWAAHVSLIGKANASLARYDGIMRGIVNPNVLLSPLITKEAVSSSRIEGTQASVEDVFEYEADPNETGLFERRDDIHEVLNYRKALLRAESLLEEKPIHFNMIRTLHKILLTNVRGRDKEPGDIRRIQNYIASPGSPIEEATFIPPSSTRIPDALSEWENYLHSDDKDPLVQLAVLKGQFELIHPFRDGNGRIGRMLIPLILYSKGLISKPAFYLSSYLEKNRDAYYDALQGISENEDWNSWISFFLTALNEQSQDNCDKASKILHLYNEMKETVPEITRSQYSISAIDTIFSTPIFNTTMFTNNSAIPKMTAVRILKEMSNNDIITTIRQGSGRRPAVYSFRRLMDITEDV</sequence>
<reference evidence="2 3" key="1">
    <citation type="submission" date="2019-06" db="EMBL/GenBank/DDBJ databases">
        <title>Draft genome sequence of Methanolobus vulcani B1d.</title>
        <authorList>
            <person name="Creighbaum A.J."/>
            <person name="Ticak T."/>
            <person name="Hariraju D."/>
            <person name="Arivett B.A."/>
            <person name="Ferguson D.J.Jr."/>
        </authorList>
    </citation>
    <scope>NUCLEOTIDE SEQUENCE [LARGE SCALE GENOMIC DNA]</scope>
    <source>
        <strain evidence="2 3">B1d</strain>
    </source>
</reference>
<dbReference type="PIRSF" id="PIRSF038925">
    <property type="entry name" value="AMP-prot_trans"/>
    <property type="match status" value="1"/>
</dbReference>
<evidence type="ECO:0000259" key="1">
    <source>
        <dbReference type="PROSITE" id="PS51459"/>
    </source>
</evidence>
<name>A0A7Z8KNM5_9EURY</name>
<dbReference type="InterPro" id="IPR025758">
    <property type="entry name" value="Fic/DOC_N"/>
</dbReference>
<feature type="domain" description="Fido" evidence="1">
    <location>
        <begin position="112"/>
        <end position="262"/>
    </location>
</feature>
<dbReference type="PANTHER" id="PTHR13504">
    <property type="entry name" value="FIDO DOMAIN-CONTAINING PROTEIN DDB_G0283145"/>
    <property type="match status" value="1"/>
</dbReference>
<gene>
    <name evidence="2" type="ORF">FKV42_08165</name>
</gene>
<dbReference type="PROSITE" id="PS51459">
    <property type="entry name" value="FIDO"/>
    <property type="match status" value="1"/>
</dbReference>
<dbReference type="InterPro" id="IPR040198">
    <property type="entry name" value="Fido_containing"/>
</dbReference>
<dbReference type="PANTHER" id="PTHR13504:SF38">
    <property type="entry name" value="FIDO DOMAIN-CONTAINING PROTEIN"/>
    <property type="match status" value="1"/>
</dbReference>
<comment type="caution">
    <text evidence="2">The sequence shown here is derived from an EMBL/GenBank/DDBJ whole genome shotgun (WGS) entry which is preliminary data.</text>
</comment>
<organism evidence="2 3">
    <name type="scientific">Methanolobus vulcani</name>
    <dbReference type="NCBI Taxonomy" id="38026"/>
    <lineage>
        <taxon>Archaea</taxon>
        <taxon>Methanobacteriati</taxon>
        <taxon>Methanobacteriota</taxon>
        <taxon>Stenosarchaea group</taxon>
        <taxon>Methanomicrobia</taxon>
        <taxon>Methanosarcinales</taxon>
        <taxon>Methanosarcinaceae</taxon>
        <taxon>Methanolobus</taxon>
    </lineage>
</organism>
<evidence type="ECO:0000313" key="2">
    <source>
        <dbReference type="EMBL" id="TQD25438.1"/>
    </source>
</evidence>
<dbReference type="EMBL" id="VIAQ01000015">
    <property type="protein sequence ID" value="TQD25438.1"/>
    <property type="molecule type" value="Genomic_DNA"/>
</dbReference>
<dbReference type="AlphaFoldDB" id="A0A7Z8KNM5"/>
<dbReference type="InterPro" id="IPR036597">
    <property type="entry name" value="Fido-like_dom_sf"/>
</dbReference>
<proteinExistence type="predicted"/>
<dbReference type="InterPro" id="IPR026287">
    <property type="entry name" value="SoFic-like"/>
</dbReference>